<evidence type="ECO:0000313" key="1">
    <source>
        <dbReference type="EMBL" id="KIH53312.1"/>
    </source>
</evidence>
<accession>A0A0C2CU37</accession>
<dbReference type="AlphaFoldDB" id="A0A0C2CU37"/>
<dbReference type="Proteomes" id="UP000054047">
    <property type="component" value="Unassembled WGS sequence"/>
</dbReference>
<keyword evidence="2" id="KW-1185">Reference proteome</keyword>
<protein>
    <submittedName>
        <fullName evidence="1">Uncharacterized protein</fullName>
    </submittedName>
</protein>
<organism evidence="1 2">
    <name type="scientific">Ancylostoma duodenale</name>
    <dbReference type="NCBI Taxonomy" id="51022"/>
    <lineage>
        <taxon>Eukaryota</taxon>
        <taxon>Metazoa</taxon>
        <taxon>Ecdysozoa</taxon>
        <taxon>Nematoda</taxon>
        <taxon>Chromadorea</taxon>
        <taxon>Rhabditida</taxon>
        <taxon>Rhabditina</taxon>
        <taxon>Rhabditomorpha</taxon>
        <taxon>Strongyloidea</taxon>
        <taxon>Ancylostomatidae</taxon>
        <taxon>Ancylostomatinae</taxon>
        <taxon>Ancylostoma</taxon>
    </lineage>
</organism>
<evidence type="ECO:0000313" key="2">
    <source>
        <dbReference type="Proteomes" id="UP000054047"/>
    </source>
</evidence>
<reference evidence="1 2" key="1">
    <citation type="submission" date="2013-12" db="EMBL/GenBank/DDBJ databases">
        <title>Draft genome of the parsitic nematode Ancylostoma duodenale.</title>
        <authorList>
            <person name="Mitreva M."/>
        </authorList>
    </citation>
    <scope>NUCLEOTIDE SEQUENCE [LARGE SCALE GENOMIC DNA]</scope>
    <source>
        <strain evidence="1 2">Zhejiang</strain>
    </source>
</reference>
<name>A0A0C2CU37_9BILA</name>
<proteinExistence type="predicted"/>
<sequence>MKKKEKADCGMGPECGPTCRSDVRPLYDLWSEGRPLVSFQRRFGESMLRTDGSEAEGISTVLYAVYTTSIMTGRSRVKKILFPNVV</sequence>
<dbReference type="EMBL" id="KN741534">
    <property type="protein sequence ID" value="KIH53312.1"/>
    <property type="molecule type" value="Genomic_DNA"/>
</dbReference>
<gene>
    <name evidence="1" type="ORF">ANCDUO_16563</name>
</gene>